<dbReference type="PROSITE" id="PS00018">
    <property type="entry name" value="EF_HAND_1"/>
    <property type="match status" value="1"/>
</dbReference>
<keyword evidence="3" id="KW-1185">Reference proteome</keyword>
<sequence>MNRRTVIWTGRSLFVALLGYMLSVVPVSGQDQLSLSNDMVLDAQALLMPRNAVYGPVINGASYQTEALTTVGDYQYATWYHYSGNQEYVYLGRRELGSTTWDVANTGQTFDDGDNSWDAHNVISMGIDTDGQIHLSYDHHNSYLNYRNTSDGAAWASEWNPTLNAEQNTLNSNINPPPSPFNDVTYPRFINDPSTGNLVMTFRNGTSGDGNVYIATYDPASNVWDTPHMIINGRTGTYSDALGSSSSRNAYLNGLDIDSNGRMHTTWTWRESAGGTNHDIMYAYSDDGGDTWLNNSGTVIGTLNNPINLNSAGATVVSMDRRNTLMNQQTQLVDGDGTVHSIMWHATDDNADAVNGFTTGPAAYYHYFRNANDVWERTELPTDRKVGSRPDMAVDSDGNLYAFYVSPGAGDGAGVLDYYTNGDLVIATASRATGWQDWEIVYTDTRDFVGEPQVDRNRLLQDGVLSVYLQENGNNLSGSTGSALHVFELDRLAQHLVWAGTAAGEWNTGGTNDWDSYGDNQGDTTFANGYRVTFDDGGGTMAVNITEAVAPSSTTFKNNARNNYTLTGQGIAGSGSLRVTGGGFVTLNNAANSYSGNTQVEWGTLSLSGEATIAASPVISVSDNATLNVSALNSTFSVAAGQVLEVATEGRVIGDTQVGSTAAMHASGSVYGSLVVQSAGMLRVGAAGLTQQVGNSSYSLIDNFDSYNNATNQNIGSHSSGDVTNGAWDGVFDGTNNAQVVDEGTSNQSLEVWGLPAQGGNGWRGAKTDLSSSYDLDFTVEDSETTTLFFQFKALDNTGVFDTMFGLSDDVANIDNADAWQDFAVMPFLAGGGIGAADFKASTTTGDQIAIENVAADQWYNVWLVVDTQTNLFDIYTSLGDDDGTLAVSNAIFRNGYGNSSMAAFGINGRESGRVQIDNLYMSLGANTANPLTGSGGGVYAVESLLVEGDLTLEQGALLQLDIATAGVSDTIEVTGQMTLAGTLELTLAEGATAPELGEGYDLFEFASAVGAFDDFVLPELADGWGWNTTQLGISGMLSVGLAGDYNGDGTVNLADYTVWRDHLGSDWISNRDTLLTGVVGLDDYQVWKDNFGATLPAGEFAAQAVPEPATLAWCSLVFASLLLYHASQRYRGVQTRLCR</sequence>
<gene>
    <name evidence="2" type="ORF">Pan181_12980</name>
</gene>
<dbReference type="AlphaFoldDB" id="A0A518AK54"/>
<name>A0A518AK54_9BACT</name>
<organism evidence="2 3">
    <name type="scientific">Aeoliella mucimassa</name>
    <dbReference type="NCBI Taxonomy" id="2527972"/>
    <lineage>
        <taxon>Bacteria</taxon>
        <taxon>Pseudomonadati</taxon>
        <taxon>Planctomycetota</taxon>
        <taxon>Planctomycetia</taxon>
        <taxon>Pirellulales</taxon>
        <taxon>Lacipirellulaceae</taxon>
        <taxon>Aeoliella</taxon>
    </lineage>
</organism>
<proteinExistence type="predicted"/>
<dbReference type="NCBIfam" id="TIGR02601">
    <property type="entry name" value="autotrns_rpt"/>
    <property type="match status" value="1"/>
</dbReference>
<dbReference type="Pfam" id="PF15892">
    <property type="entry name" value="BNR_4"/>
    <property type="match status" value="1"/>
</dbReference>
<evidence type="ECO:0000256" key="1">
    <source>
        <dbReference type="ARBA" id="ARBA00022729"/>
    </source>
</evidence>
<dbReference type="RefSeq" id="WP_145246009.1">
    <property type="nucleotide sequence ID" value="NZ_CP036278.1"/>
</dbReference>
<dbReference type="InterPro" id="IPR018247">
    <property type="entry name" value="EF_Hand_1_Ca_BS"/>
</dbReference>
<dbReference type="InterPro" id="IPR013425">
    <property type="entry name" value="Autotrns_rpt"/>
</dbReference>
<dbReference type="Proteomes" id="UP000315750">
    <property type="component" value="Chromosome"/>
</dbReference>
<keyword evidence="1" id="KW-0732">Signal</keyword>
<accession>A0A518AK54</accession>
<protein>
    <recommendedName>
        <fullName evidence="4">Autotransporter-associated beta strand repeat protein</fullName>
    </recommendedName>
</protein>
<evidence type="ECO:0000313" key="3">
    <source>
        <dbReference type="Proteomes" id="UP000315750"/>
    </source>
</evidence>
<dbReference type="OrthoDB" id="223410at2"/>
<evidence type="ECO:0000313" key="2">
    <source>
        <dbReference type="EMBL" id="QDU55112.1"/>
    </source>
</evidence>
<dbReference type="EMBL" id="CP036278">
    <property type="protein sequence ID" value="QDU55112.1"/>
    <property type="molecule type" value="Genomic_DNA"/>
</dbReference>
<dbReference type="KEGG" id="amuc:Pan181_12980"/>
<reference evidence="2 3" key="1">
    <citation type="submission" date="2019-02" db="EMBL/GenBank/DDBJ databases">
        <title>Deep-cultivation of Planctomycetes and their phenomic and genomic characterization uncovers novel biology.</title>
        <authorList>
            <person name="Wiegand S."/>
            <person name="Jogler M."/>
            <person name="Boedeker C."/>
            <person name="Pinto D."/>
            <person name="Vollmers J."/>
            <person name="Rivas-Marin E."/>
            <person name="Kohn T."/>
            <person name="Peeters S.H."/>
            <person name="Heuer A."/>
            <person name="Rast P."/>
            <person name="Oberbeckmann S."/>
            <person name="Bunk B."/>
            <person name="Jeske O."/>
            <person name="Meyerdierks A."/>
            <person name="Storesund J.E."/>
            <person name="Kallscheuer N."/>
            <person name="Luecker S."/>
            <person name="Lage O.M."/>
            <person name="Pohl T."/>
            <person name="Merkel B.J."/>
            <person name="Hornburger P."/>
            <person name="Mueller R.-W."/>
            <person name="Bruemmer F."/>
            <person name="Labrenz M."/>
            <person name="Spormann A.M."/>
            <person name="Op den Camp H."/>
            <person name="Overmann J."/>
            <person name="Amann R."/>
            <person name="Jetten M.S.M."/>
            <person name="Mascher T."/>
            <person name="Medema M.H."/>
            <person name="Devos D.P."/>
            <person name="Kaster A.-K."/>
            <person name="Ovreas L."/>
            <person name="Rohde M."/>
            <person name="Galperin M.Y."/>
            <person name="Jogler C."/>
        </authorList>
    </citation>
    <scope>NUCLEOTIDE SEQUENCE [LARGE SCALE GENOMIC DNA]</scope>
    <source>
        <strain evidence="2 3">Pan181</strain>
    </source>
</reference>
<evidence type="ECO:0008006" key="4">
    <source>
        <dbReference type="Google" id="ProtNLM"/>
    </source>
</evidence>